<evidence type="ECO:0000256" key="6">
    <source>
        <dbReference type="ARBA" id="ARBA00022840"/>
    </source>
</evidence>
<dbReference type="PROSITE" id="PS50893">
    <property type="entry name" value="ABC_TRANSPORTER_2"/>
    <property type="match status" value="1"/>
</dbReference>
<dbReference type="InterPro" id="IPR015856">
    <property type="entry name" value="ABC_transpr_CbiO/EcfA_su"/>
</dbReference>
<keyword evidence="6 10" id="KW-0067">ATP-binding</keyword>
<dbReference type="InterPro" id="IPR050095">
    <property type="entry name" value="ECF_ABC_transporter_ATP-bd"/>
</dbReference>
<evidence type="ECO:0000256" key="7">
    <source>
        <dbReference type="ARBA" id="ARBA00022967"/>
    </source>
</evidence>
<evidence type="ECO:0000256" key="2">
    <source>
        <dbReference type="ARBA" id="ARBA00005417"/>
    </source>
</evidence>
<keyword evidence="13" id="KW-1185">Reference proteome</keyword>
<comment type="similarity">
    <text evidence="2 10">Belongs to the ABC transporter superfamily.</text>
</comment>
<comment type="subcellular location">
    <subcellularLocation>
        <location evidence="1 10">Cell membrane</location>
        <topology evidence="1 10">Peripheral membrane protein</topology>
    </subcellularLocation>
</comment>
<keyword evidence="7" id="KW-1278">Translocase</keyword>
<dbReference type="InterPro" id="IPR027417">
    <property type="entry name" value="P-loop_NTPase"/>
</dbReference>
<evidence type="ECO:0000313" key="12">
    <source>
        <dbReference type="EMBL" id="MBC8579844.1"/>
    </source>
</evidence>
<dbReference type="InterPro" id="IPR017871">
    <property type="entry name" value="ABC_transporter-like_CS"/>
</dbReference>
<sequence length="283" mass="31317">MSANIIMETKQLCFNYPDGTPVLKDLSIQIQKGKTTGILGGNGAGKSTLFLNLNGILRPTSGQVYHKNLPISYSSKSLNQLRQSVGIVFQDPDTQLFSASVYQDVSFGVVNLGIPESEAHLRTENALKRTGTYELRQKPTHSLSYGQKKRVALAGIIAMEPEVLILDEPTAGLDPQGVSEIMQLIRELQQDLGIAILIATHDMDLVPMYCDYIYLLNQGEIVGCGSPDEIFNKPSLLRQIHLRLPRIGHLMELLKTKDGFPIEGLPVSISHARKELSRIFHLK</sequence>
<dbReference type="GO" id="GO:0005524">
    <property type="term" value="F:ATP binding"/>
    <property type="evidence" value="ECO:0007669"/>
    <property type="project" value="UniProtKB-UniRule"/>
</dbReference>
<evidence type="ECO:0000256" key="1">
    <source>
        <dbReference type="ARBA" id="ARBA00004202"/>
    </source>
</evidence>
<keyword evidence="5 10" id="KW-0547">Nucleotide-binding</keyword>
<keyword evidence="4 10" id="KW-1003">Cell membrane</keyword>
<evidence type="ECO:0000259" key="11">
    <source>
        <dbReference type="PROSITE" id="PS50893"/>
    </source>
</evidence>
<evidence type="ECO:0000256" key="8">
    <source>
        <dbReference type="ARBA" id="ARBA00023136"/>
    </source>
</evidence>
<dbReference type="PROSITE" id="PS00211">
    <property type="entry name" value="ABC_TRANSPORTER_1"/>
    <property type="match status" value="1"/>
</dbReference>
<evidence type="ECO:0000313" key="13">
    <source>
        <dbReference type="Proteomes" id="UP000655830"/>
    </source>
</evidence>
<organism evidence="12 13">
    <name type="scientific">Zhenhengia yiwuensis</name>
    <dbReference type="NCBI Taxonomy" id="2763666"/>
    <lineage>
        <taxon>Bacteria</taxon>
        <taxon>Bacillati</taxon>
        <taxon>Bacillota</taxon>
        <taxon>Clostridia</taxon>
        <taxon>Lachnospirales</taxon>
        <taxon>Lachnospiraceae</taxon>
        <taxon>Zhenhengia</taxon>
    </lineage>
</organism>
<dbReference type="SUPFAM" id="SSF52540">
    <property type="entry name" value="P-loop containing nucleoside triphosphate hydrolases"/>
    <property type="match status" value="1"/>
</dbReference>
<keyword evidence="8 10" id="KW-0472">Membrane</keyword>
<dbReference type="InterPro" id="IPR005876">
    <property type="entry name" value="Co_trans_ATP-bd"/>
</dbReference>
<comment type="function">
    <text evidence="10">Part of an ABC transporter complex. Responsible for energy coupling to the transport system.</text>
</comment>
<name>A0A926EGE4_9FIRM</name>
<dbReference type="CDD" id="cd03225">
    <property type="entry name" value="ABC_cobalt_CbiO_domain1"/>
    <property type="match status" value="1"/>
</dbReference>
<gene>
    <name evidence="12" type="ORF">H8718_09925</name>
</gene>
<dbReference type="GO" id="GO:0042626">
    <property type="term" value="F:ATPase-coupled transmembrane transporter activity"/>
    <property type="evidence" value="ECO:0007669"/>
    <property type="project" value="TreeGrafter"/>
</dbReference>
<dbReference type="NCBIfam" id="TIGR01166">
    <property type="entry name" value="cbiO"/>
    <property type="match status" value="1"/>
</dbReference>
<dbReference type="GO" id="GO:0006824">
    <property type="term" value="P:cobalt ion transport"/>
    <property type="evidence" value="ECO:0007669"/>
    <property type="project" value="InterPro"/>
</dbReference>
<dbReference type="GO" id="GO:0043190">
    <property type="term" value="C:ATP-binding cassette (ABC) transporter complex"/>
    <property type="evidence" value="ECO:0007669"/>
    <property type="project" value="TreeGrafter"/>
</dbReference>
<dbReference type="PANTHER" id="PTHR43553">
    <property type="entry name" value="HEAVY METAL TRANSPORTER"/>
    <property type="match status" value="1"/>
</dbReference>
<accession>A0A926EGE4</accession>
<dbReference type="AlphaFoldDB" id="A0A926EGE4"/>
<reference evidence="12" key="1">
    <citation type="submission" date="2020-08" db="EMBL/GenBank/DDBJ databases">
        <title>Genome public.</title>
        <authorList>
            <person name="Liu C."/>
            <person name="Sun Q."/>
        </authorList>
    </citation>
    <scope>NUCLEOTIDE SEQUENCE</scope>
    <source>
        <strain evidence="12">NSJ-12</strain>
    </source>
</reference>
<comment type="function">
    <text evidence="9">Probably part of an ABC transporter complex. Responsible for energy coupling to the transport system.</text>
</comment>
<feature type="domain" description="ABC transporter" evidence="11">
    <location>
        <begin position="7"/>
        <end position="243"/>
    </location>
</feature>
<dbReference type="Gene3D" id="3.40.50.300">
    <property type="entry name" value="P-loop containing nucleotide triphosphate hydrolases"/>
    <property type="match status" value="1"/>
</dbReference>
<keyword evidence="3 10" id="KW-0813">Transport</keyword>
<proteinExistence type="inferred from homology"/>
<dbReference type="Pfam" id="PF00005">
    <property type="entry name" value="ABC_tran"/>
    <property type="match status" value="1"/>
</dbReference>
<dbReference type="EMBL" id="JACRSY010000014">
    <property type="protein sequence ID" value="MBC8579844.1"/>
    <property type="molecule type" value="Genomic_DNA"/>
</dbReference>
<dbReference type="GO" id="GO:0016887">
    <property type="term" value="F:ATP hydrolysis activity"/>
    <property type="evidence" value="ECO:0007669"/>
    <property type="project" value="InterPro"/>
</dbReference>
<evidence type="ECO:0000256" key="10">
    <source>
        <dbReference type="RuleBase" id="RU364103"/>
    </source>
</evidence>
<evidence type="ECO:0000256" key="9">
    <source>
        <dbReference type="ARBA" id="ARBA00025157"/>
    </source>
</evidence>
<dbReference type="Proteomes" id="UP000655830">
    <property type="component" value="Unassembled WGS sequence"/>
</dbReference>
<dbReference type="InterPro" id="IPR003593">
    <property type="entry name" value="AAA+_ATPase"/>
</dbReference>
<dbReference type="InterPro" id="IPR003439">
    <property type="entry name" value="ABC_transporter-like_ATP-bd"/>
</dbReference>
<protein>
    <recommendedName>
        <fullName evidence="10">ABC transporter ATP-binding protein</fullName>
    </recommendedName>
</protein>
<dbReference type="RefSeq" id="WP_249332758.1">
    <property type="nucleotide sequence ID" value="NZ_JACRSY010000014.1"/>
</dbReference>
<dbReference type="PANTHER" id="PTHR43553:SF24">
    <property type="entry name" value="ENERGY-COUPLING FACTOR TRANSPORTER ATP-BINDING PROTEIN ECFA1"/>
    <property type="match status" value="1"/>
</dbReference>
<evidence type="ECO:0000256" key="3">
    <source>
        <dbReference type="ARBA" id="ARBA00022448"/>
    </source>
</evidence>
<evidence type="ECO:0000256" key="4">
    <source>
        <dbReference type="ARBA" id="ARBA00022475"/>
    </source>
</evidence>
<dbReference type="FunFam" id="3.40.50.300:FF:000224">
    <property type="entry name" value="Energy-coupling factor transporter ATP-binding protein EcfA"/>
    <property type="match status" value="1"/>
</dbReference>
<evidence type="ECO:0000256" key="5">
    <source>
        <dbReference type="ARBA" id="ARBA00022741"/>
    </source>
</evidence>
<comment type="caution">
    <text evidence="12">The sequence shown here is derived from an EMBL/GenBank/DDBJ whole genome shotgun (WGS) entry which is preliminary data.</text>
</comment>
<dbReference type="SMART" id="SM00382">
    <property type="entry name" value="AAA"/>
    <property type="match status" value="1"/>
</dbReference>